<feature type="compositionally biased region" description="Basic and acidic residues" evidence="1">
    <location>
        <begin position="1"/>
        <end position="16"/>
    </location>
</feature>
<comment type="caution">
    <text evidence="2">The sequence shown here is derived from an EMBL/GenBank/DDBJ whole genome shotgun (WGS) entry which is preliminary data.</text>
</comment>
<proteinExistence type="predicted"/>
<reference evidence="2" key="1">
    <citation type="submission" date="2009-10" db="EMBL/GenBank/DDBJ databases">
        <title>Diversity of trophic interactions inside an arsenic-rich microbial ecosystem.</title>
        <authorList>
            <person name="Bertin P.N."/>
            <person name="Heinrich-Salmeron A."/>
            <person name="Pelletier E."/>
            <person name="Goulhen-Chollet F."/>
            <person name="Arsene-Ploetze F."/>
            <person name="Gallien S."/>
            <person name="Calteau A."/>
            <person name="Vallenet D."/>
            <person name="Casiot C."/>
            <person name="Chane-Woon-Ming B."/>
            <person name="Giloteaux L."/>
            <person name="Barakat M."/>
            <person name="Bonnefoy V."/>
            <person name="Bruneel O."/>
            <person name="Chandler M."/>
            <person name="Cleiss J."/>
            <person name="Duran R."/>
            <person name="Elbaz-Poulichet F."/>
            <person name="Fonknechten N."/>
            <person name="Lauga B."/>
            <person name="Mornico D."/>
            <person name="Ortet P."/>
            <person name="Schaeffer C."/>
            <person name="Siguier P."/>
            <person name="Alexander Thil Smith A."/>
            <person name="Van Dorsselaer A."/>
            <person name="Weissenbach J."/>
            <person name="Medigue C."/>
            <person name="Le Paslier D."/>
        </authorList>
    </citation>
    <scope>NUCLEOTIDE SEQUENCE</scope>
</reference>
<feature type="region of interest" description="Disordered" evidence="1">
    <location>
        <begin position="1"/>
        <end position="143"/>
    </location>
</feature>
<protein>
    <submittedName>
        <fullName evidence="2">Uncharacterized protein</fullName>
    </submittedName>
</protein>
<accession>E6Q8Y8</accession>
<dbReference type="AlphaFoldDB" id="E6Q8Y8"/>
<name>E6Q8Y8_9ZZZZ</name>
<sequence>MAQERPQSEGETERKAAGITPGPEPQDGAGLPVPPDLSGHLHGQESPPGCRPLESLAGKRQEQRPAAYRQGRLHHHEPLGRRAPLVREPDQQRHSRRLQQPHPIRQGESSGLSHPQELHQHGLPDPGETGSQATHLKRRGTLSKPQDAKNILFNMWNFSPVNLDVFVKMGGMKSEHSLSSGANLISLDCSGFDLLFSCSFDCVPWCPKQYVESHDNRYLGFHLKEIYFD</sequence>
<gene>
    <name evidence="2" type="ORF">CARN5_2920</name>
</gene>
<evidence type="ECO:0000256" key="1">
    <source>
        <dbReference type="SAM" id="MobiDB-lite"/>
    </source>
</evidence>
<dbReference type="EMBL" id="CABP01000021">
    <property type="protein sequence ID" value="CBI03664.1"/>
    <property type="molecule type" value="Genomic_DNA"/>
</dbReference>
<feature type="compositionally biased region" description="Basic and acidic residues" evidence="1">
    <location>
        <begin position="76"/>
        <end position="93"/>
    </location>
</feature>
<organism evidence="2">
    <name type="scientific">mine drainage metagenome</name>
    <dbReference type="NCBI Taxonomy" id="410659"/>
    <lineage>
        <taxon>unclassified sequences</taxon>
        <taxon>metagenomes</taxon>
        <taxon>ecological metagenomes</taxon>
    </lineage>
</organism>
<evidence type="ECO:0000313" key="2">
    <source>
        <dbReference type="EMBL" id="CBI03664.1"/>
    </source>
</evidence>